<dbReference type="HOGENOM" id="CLU_3145054_0_0_1"/>
<accession>B8BAU4</accession>
<protein>
    <submittedName>
        <fullName evidence="1">Uncharacterized protein</fullName>
    </submittedName>
</protein>
<name>B8BAU4_ORYSI</name>
<dbReference type="Gramene" id="BGIOSGA026992-TA">
    <property type="protein sequence ID" value="BGIOSGA026992-PA"/>
    <property type="gene ID" value="BGIOSGA026992"/>
</dbReference>
<evidence type="ECO:0000313" key="2">
    <source>
        <dbReference type="Proteomes" id="UP000007015"/>
    </source>
</evidence>
<proteinExistence type="predicted"/>
<keyword evidence="2" id="KW-1185">Reference proteome</keyword>
<dbReference type="Proteomes" id="UP000007015">
    <property type="component" value="Chromosome 8"/>
</dbReference>
<reference evidence="1 2" key="1">
    <citation type="journal article" date="2005" name="PLoS Biol.">
        <title>The genomes of Oryza sativa: a history of duplications.</title>
        <authorList>
            <person name="Yu J."/>
            <person name="Wang J."/>
            <person name="Lin W."/>
            <person name="Li S."/>
            <person name="Li H."/>
            <person name="Zhou J."/>
            <person name="Ni P."/>
            <person name="Dong W."/>
            <person name="Hu S."/>
            <person name="Zeng C."/>
            <person name="Zhang J."/>
            <person name="Zhang Y."/>
            <person name="Li R."/>
            <person name="Xu Z."/>
            <person name="Li S."/>
            <person name="Li X."/>
            <person name="Zheng H."/>
            <person name="Cong L."/>
            <person name="Lin L."/>
            <person name="Yin J."/>
            <person name="Geng J."/>
            <person name="Li G."/>
            <person name="Shi J."/>
            <person name="Liu J."/>
            <person name="Lv H."/>
            <person name="Li J."/>
            <person name="Wang J."/>
            <person name="Deng Y."/>
            <person name="Ran L."/>
            <person name="Shi X."/>
            <person name="Wang X."/>
            <person name="Wu Q."/>
            <person name="Li C."/>
            <person name="Ren X."/>
            <person name="Wang J."/>
            <person name="Wang X."/>
            <person name="Li D."/>
            <person name="Liu D."/>
            <person name="Zhang X."/>
            <person name="Ji Z."/>
            <person name="Zhao W."/>
            <person name="Sun Y."/>
            <person name="Zhang Z."/>
            <person name="Bao J."/>
            <person name="Han Y."/>
            <person name="Dong L."/>
            <person name="Ji J."/>
            <person name="Chen P."/>
            <person name="Wu S."/>
            <person name="Liu J."/>
            <person name="Xiao Y."/>
            <person name="Bu D."/>
            <person name="Tan J."/>
            <person name="Yang L."/>
            <person name="Ye C."/>
            <person name="Zhang J."/>
            <person name="Xu J."/>
            <person name="Zhou Y."/>
            <person name="Yu Y."/>
            <person name="Zhang B."/>
            <person name="Zhuang S."/>
            <person name="Wei H."/>
            <person name="Liu B."/>
            <person name="Lei M."/>
            <person name="Yu H."/>
            <person name="Li Y."/>
            <person name="Xu H."/>
            <person name="Wei S."/>
            <person name="He X."/>
            <person name="Fang L."/>
            <person name="Zhang Z."/>
            <person name="Zhang Y."/>
            <person name="Huang X."/>
            <person name="Su Z."/>
            <person name="Tong W."/>
            <person name="Li J."/>
            <person name="Tong Z."/>
            <person name="Li S."/>
            <person name="Ye J."/>
            <person name="Wang L."/>
            <person name="Fang L."/>
            <person name="Lei T."/>
            <person name="Chen C."/>
            <person name="Chen H."/>
            <person name="Xu Z."/>
            <person name="Li H."/>
            <person name="Huang H."/>
            <person name="Zhang F."/>
            <person name="Xu H."/>
            <person name="Li N."/>
            <person name="Zhao C."/>
            <person name="Li S."/>
            <person name="Dong L."/>
            <person name="Huang Y."/>
            <person name="Li L."/>
            <person name="Xi Y."/>
            <person name="Qi Q."/>
            <person name="Li W."/>
            <person name="Zhang B."/>
            <person name="Hu W."/>
            <person name="Zhang Y."/>
            <person name="Tian X."/>
            <person name="Jiao Y."/>
            <person name="Liang X."/>
            <person name="Jin J."/>
            <person name="Gao L."/>
            <person name="Zheng W."/>
            <person name="Hao B."/>
            <person name="Liu S."/>
            <person name="Wang W."/>
            <person name="Yuan L."/>
            <person name="Cao M."/>
            <person name="McDermott J."/>
            <person name="Samudrala R."/>
            <person name="Wang J."/>
            <person name="Wong G.K."/>
            <person name="Yang H."/>
        </authorList>
    </citation>
    <scope>NUCLEOTIDE SEQUENCE [LARGE SCALE GENOMIC DNA]</scope>
    <source>
        <strain evidence="2">cv. 93-11</strain>
    </source>
</reference>
<sequence>MPLHLAPASRHGCPACVCLLLDKDGVFVPTAAYGFPGWEHAAAPGRPRR</sequence>
<dbReference type="AlphaFoldDB" id="B8BAU4"/>
<dbReference type="EMBL" id="CM000133">
    <property type="protein sequence ID" value="EEC83559.1"/>
    <property type="molecule type" value="Genomic_DNA"/>
</dbReference>
<organism evidence="1 2">
    <name type="scientific">Oryza sativa subsp. indica</name>
    <name type="common">Rice</name>
    <dbReference type="NCBI Taxonomy" id="39946"/>
    <lineage>
        <taxon>Eukaryota</taxon>
        <taxon>Viridiplantae</taxon>
        <taxon>Streptophyta</taxon>
        <taxon>Embryophyta</taxon>
        <taxon>Tracheophyta</taxon>
        <taxon>Spermatophyta</taxon>
        <taxon>Magnoliopsida</taxon>
        <taxon>Liliopsida</taxon>
        <taxon>Poales</taxon>
        <taxon>Poaceae</taxon>
        <taxon>BOP clade</taxon>
        <taxon>Oryzoideae</taxon>
        <taxon>Oryzeae</taxon>
        <taxon>Oryzinae</taxon>
        <taxon>Oryza</taxon>
        <taxon>Oryza sativa</taxon>
    </lineage>
</organism>
<gene>
    <name evidence="1" type="ORF">OsI_29202</name>
</gene>
<evidence type="ECO:0000313" key="1">
    <source>
        <dbReference type="EMBL" id="EEC83559.1"/>
    </source>
</evidence>